<dbReference type="SMART" id="SM00365">
    <property type="entry name" value="LRR_SD22"/>
    <property type="match status" value="6"/>
</dbReference>
<dbReference type="Pfam" id="PF13855">
    <property type="entry name" value="LRR_8"/>
    <property type="match status" value="2"/>
</dbReference>
<name>A0A813XVP1_9BILA</name>
<dbReference type="EMBL" id="CAJNOC010001509">
    <property type="protein sequence ID" value="CAF0870631.1"/>
    <property type="molecule type" value="Genomic_DNA"/>
</dbReference>
<evidence type="ECO:0000256" key="4">
    <source>
        <dbReference type="SAM" id="SignalP"/>
    </source>
</evidence>
<keyword evidence="3" id="KW-0812">Transmembrane</keyword>
<dbReference type="SMART" id="SM00369">
    <property type="entry name" value="LRR_TYP"/>
    <property type="match status" value="8"/>
</dbReference>
<proteinExistence type="predicted"/>
<dbReference type="SUPFAM" id="SSF52058">
    <property type="entry name" value="L domain-like"/>
    <property type="match status" value="1"/>
</dbReference>
<dbReference type="InterPro" id="IPR001611">
    <property type="entry name" value="Leu-rich_rpt"/>
</dbReference>
<feature type="transmembrane region" description="Helical" evidence="3">
    <location>
        <begin position="913"/>
        <end position="934"/>
    </location>
</feature>
<feature type="signal peptide" evidence="4">
    <location>
        <begin position="1"/>
        <end position="16"/>
    </location>
</feature>
<keyword evidence="4" id="KW-0732">Signal</keyword>
<keyword evidence="3" id="KW-1133">Transmembrane helix</keyword>
<reference evidence="5" key="1">
    <citation type="submission" date="2021-02" db="EMBL/GenBank/DDBJ databases">
        <authorList>
            <person name="Nowell W R."/>
        </authorList>
    </citation>
    <scope>NUCLEOTIDE SEQUENCE</scope>
    <source>
        <strain evidence="5">Ploen Becks lab</strain>
    </source>
</reference>
<comment type="caution">
    <text evidence="5">The sequence shown here is derived from an EMBL/GenBank/DDBJ whole genome shotgun (WGS) entry which is preliminary data.</text>
</comment>
<evidence type="ECO:0000313" key="5">
    <source>
        <dbReference type="EMBL" id="CAF0870631.1"/>
    </source>
</evidence>
<keyword evidence="2" id="KW-0677">Repeat</keyword>
<evidence type="ECO:0000313" key="6">
    <source>
        <dbReference type="Proteomes" id="UP000663879"/>
    </source>
</evidence>
<dbReference type="InterPro" id="IPR032675">
    <property type="entry name" value="LRR_dom_sf"/>
</dbReference>
<dbReference type="Gene3D" id="3.80.10.10">
    <property type="entry name" value="Ribonuclease Inhibitor"/>
    <property type="match status" value="3"/>
</dbReference>
<keyword evidence="1" id="KW-0433">Leucine-rich repeat</keyword>
<accession>A0A813XVP1</accession>
<keyword evidence="6" id="KW-1185">Reference proteome</keyword>
<evidence type="ECO:0000256" key="2">
    <source>
        <dbReference type="ARBA" id="ARBA00022737"/>
    </source>
</evidence>
<dbReference type="PANTHER" id="PTHR24366">
    <property type="entry name" value="IG(IMMUNOGLOBULIN) AND LRR(LEUCINE RICH REPEAT) DOMAINS"/>
    <property type="match status" value="1"/>
</dbReference>
<dbReference type="AlphaFoldDB" id="A0A813XVP1"/>
<evidence type="ECO:0000256" key="1">
    <source>
        <dbReference type="ARBA" id="ARBA00022614"/>
    </source>
</evidence>
<dbReference type="InterPro" id="IPR003591">
    <property type="entry name" value="Leu-rich_rpt_typical-subtyp"/>
</dbReference>
<protein>
    <submittedName>
        <fullName evidence="5">Uncharacterized protein</fullName>
    </submittedName>
</protein>
<dbReference type="PANTHER" id="PTHR24366:SF96">
    <property type="entry name" value="LEUCINE RICH REPEAT CONTAINING 53"/>
    <property type="match status" value="1"/>
</dbReference>
<dbReference type="PROSITE" id="PS51450">
    <property type="entry name" value="LRR"/>
    <property type="match status" value="6"/>
</dbReference>
<dbReference type="Proteomes" id="UP000663879">
    <property type="component" value="Unassembled WGS sequence"/>
</dbReference>
<evidence type="ECO:0000256" key="3">
    <source>
        <dbReference type="SAM" id="Phobius"/>
    </source>
</evidence>
<keyword evidence="3" id="KW-0472">Membrane</keyword>
<gene>
    <name evidence="5" type="ORF">OXX778_LOCUS9912</name>
</gene>
<organism evidence="5 6">
    <name type="scientific">Brachionus calyciflorus</name>
    <dbReference type="NCBI Taxonomy" id="104777"/>
    <lineage>
        <taxon>Eukaryota</taxon>
        <taxon>Metazoa</taxon>
        <taxon>Spiralia</taxon>
        <taxon>Gnathifera</taxon>
        <taxon>Rotifera</taxon>
        <taxon>Eurotatoria</taxon>
        <taxon>Monogononta</taxon>
        <taxon>Pseudotrocha</taxon>
        <taxon>Ploima</taxon>
        <taxon>Brachionidae</taxon>
        <taxon>Brachionus</taxon>
    </lineage>
</organism>
<sequence>MLLLIGILGFFGIVNADPSCPFQSCSSTYYSTGCKIYCDSKQFPDVGPINFDKIEYLTFKNLENIPKNAFQGLNIVELKINSRNLIQVDESAFDNVGKIDILDLDGIKNLSLFFENNSLKAISNMTKHLHISNAGLDNKSVIPIIDKLKYWTRLWCLVISNNNFSNFSYDFTNFTSLYNLGLINNFIETFDIKSNRLNNLNLYNNKITKLEKDMFVYLPNLESLRIDSNKISKILNDSFHSTKSLITIDLENNKIDYIEPDSFCDLKFIYSLLLSGNNLRNISLHCIDNVRYLYLNSVQYQGSIHFSFYPNLKFLTLKNNKLMYIDKDSFSKLPNLEKLYLGSNLISRIDPKAFANNTNLELLELRGNILTTTPDISELKYLNELDLYNNNITSLPNHAFERKLNKSNPLKSNIKIDLRQNKINHFTNKTFCSQYASSLGFLGFELQMDDINQMDKCMLRQFNSDKVKIVSDVKPSCEHLLMAKQLNIELNGNASFCEDLQVDLDKECYSNSKFKCSKGDELVRYTTWITGVSHIFSFKNKYELCSIGENALCFQYRNFKILCSDFYAGGSDLQATVLTSLKFVYQVSDSEQVSYEANRTSFPNTFNNGLLNIYDDKNPNIKLAKLIITEDSTNVIYIPNSDVHIFFSKWNSFYSIYIRTTNETYSESSGLLYEGCPIENNLPSRKEREISEECVSECSNIEFSIKEENMSEDIIRDACLFDCNEIGIESTSMIKTMVKKIQALILSDNYPYLVFPFSETTTKNNFEETTFFTTYLSTTTNSIITDNLITENEIFLEYTDLTYSESRETENTITPNDVTSSNQVSTSIFFETTTFITDIKNPTTEIAAILSTIENFVSNSSLSESLQTSISLSTKMSTTRTQMSKRPLPYFTPNQITNKISDENKLSFSLGEAIIFSSACVFLVFSVILLMIVFRQKKKTRVDKIDETELKRLRN</sequence>
<dbReference type="OrthoDB" id="676979at2759"/>
<feature type="chain" id="PRO_5032418234" evidence="4">
    <location>
        <begin position="17"/>
        <end position="955"/>
    </location>
</feature>